<evidence type="ECO:0000256" key="7">
    <source>
        <dbReference type="SAM" id="SignalP"/>
    </source>
</evidence>
<evidence type="ECO:0000313" key="9">
    <source>
        <dbReference type="EMBL" id="KYN19900.1"/>
    </source>
</evidence>
<keyword evidence="5" id="KW-0443">Lipid metabolism</keyword>
<keyword evidence="4" id="KW-0442">Lipid degradation</keyword>
<gene>
    <name evidence="9" type="ORF">ALC57_07669</name>
</gene>
<name>A0A195E3Z0_9HYME</name>
<keyword evidence="6" id="KW-0325">Glycoprotein</keyword>
<evidence type="ECO:0000256" key="1">
    <source>
        <dbReference type="ARBA" id="ARBA00010701"/>
    </source>
</evidence>
<organism evidence="9 10">
    <name type="scientific">Trachymyrmex cornetzi</name>
    <dbReference type="NCBI Taxonomy" id="471704"/>
    <lineage>
        <taxon>Eukaryota</taxon>
        <taxon>Metazoa</taxon>
        <taxon>Ecdysozoa</taxon>
        <taxon>Arthropoda</taxon>
        <taxon>Hexapoda</taxon>
        <taxon>Insecta</taxon>
        <taxon>Pterygota</taxon>
        <taxon>Neoptera</taxon>
        <taxon>Endopterygota</taxon>
        <taxon>Hymenoptera</taxon>
        <taxon>Apocrita</taxon>
        <taxon>Aculeata</taxon>
        <taxon>Formicoidea</taxon>
        <taxon>Formicidae</taxon>
        <taxon>Myrmicinae</taxon>
        <taxon>Trachymyrmex</taxon>
    </lineage>
</organism>
<dbReference type="GO" id="GO:0016042">
    <property type="term" value="P:lipid catabolic process"/>
    <property type="evidence" value="ECO:0007669"/>
    <property type="project" value="UniProtKB-KW"/>
</dbReference>
<dbReference type="InterPro" id="IPR029058">
    <property type="entry name" value="AB_hydrolase_fold"/>
</dbReference>
<dbReference type="Gene3D" id="3.40.50.1820">
    <property type="entry name" value="alpha/beta hydrolase"/>
    <property type="match status" value="2"/>
</dbReference>
<dbReference type="FunFam" id="3.40.50.1820:FF:000021">
    <property type="entry name" value="Lipase"/>
    <property type="match status" value="2"/>
</dbReference>
<dbReference type="InterPro" id="IPR006693">
    <property type="entry name" value="AB_hydrolase_lipase"/>
</dbReference>
<evidence type="ECO:0000256" key="2">
    <source>
        <dbReference type="ARBA" id="ARBA00022729"/>
    </source>
</evidence>
<dbReference type="GO" id="GO:0016787">
    <property type="term" value="F:hydrolase activity"/>
    <property type="evidence" value="ECO:0007669"/>
    <property type="project" value="UniProtKB-KW"/>
</dbReference>
<dbReference type="SUPFAM" id="SSF53474">
    <property type="entry name" value="alpha/beta-Hydrolases"/>
    <property type="match status" value="2"/>
</dbReference>
<accession>A0A195E3Z0</accession>
<reference evidence="9 10" key="1">
    <citation type="submission" date="2015-09" db="EMBL/GenBank/DDBJ databases">
        <title>Trachymyrmex cornetzi WGS genome.</title>
        <authorList>
            <person name="Nygaard S."/>
            <person name="Hu H."/>
            <person name="Boomsma J."/>
            <person name="Zhang G."/>
        </authorList>
    </citation>
    <scope>NUCLEOTIDE SEQUENCE [LARGE SCALE GENOMIC DNA]</scope>
    <source>
        <strain evidence="9">Tcor2-1</strain>
        <tissue evidence="9">Whole body</tissue>
    </source>
</reference>
<keyword evidence="3" id="KW-0378">Hydrolase</keyword>
<evidence type="ECO:0000256" key="4">
    <source>
        <dbReference type="ARBA" id="ARBA00022963"/>
    </source>
</evidence>
<dbReference type="EMBL" id="KQ979657">
    <property type="protein sequence ID" value="KYN19900.1"/>
    <property type="molecule type" value="Genomic_DNA"/>
</dbReference>
<feature type="domain" description="Partial AB-hydrolase lipase" evidence="8">
    <location>
        <begin position="57"/>
        <end position="109"/>
    </location>
</feature>
<dbReference type="STRING" id="471704.A0A195E3Z0"/>
<evidence type="ECO:0000259" key="8">
    <source>
        <dbReference type="Pfam" id="PF04083"/>
    </source>
</evidence>
<dbReference type="AlphaFoldDB" id="A0A195E3Z0"/>
<comment type="similarity">
    <text evidence="1">Belongs to the AB hydrolase superfamily. Lipase family.</text>
</comment>
<feature type="signal peptide" evidence="7">
    <location>
        <begin position="1"/>
        <end position="18"/>
    </location>
</feature>
<keyword evidence="10" id="KW-1185">Reference proteome</keyword>
<evidence type="ECO:0000256" key="3">
    <source>
        <dbReference type="ARBA" id="ARBA00022801"/>
    </source>
</evidence>
<keyword evidence="2 7" id="KW-0732">Signal</keyword>
<feature type="domain" description="Partial AB-hydrolase lipase" evidence="8">
    <location>
        <begin position="478"/>
        <end position="529"/>
    </location>
</feature>
<dbReference type="PANTHER" id="PTHR11005">
    <property type="entry name" value="LYSOSOMAL ACID LIPASE-RELATED"/>
    <property type="match status" value="1"/>
</dbReference>
<dbReference type="Proteomes" id="UP000078492">
    <property type="component" value="Unassembled WGS sequence"/>
</dbReference>
<dbReference type="Pfam" id="PF04083">
    <property type="entry name" value="Abhydro_lipase"/>
    <property type="match status" value="2"/>
</dbReference>
<proteinExistence type="inferred from homology"/>
<evidence type="ECO:0000256" key="6">
    <source>
        <dbReference type="ARBA" id="ARBA00023180"/>
    </source>
</evidence>
<protein>
    <submittedName>
        <fullName evidence="9">Lipase 3</fullName>
    </submittedName>
</protein>
<sequence length="843" mass="95791">MQPIMIAFLLVFCDLAATVTFDIPQDTSPSALMNTMRDSKEQLNSAKYNTDVDLNTVQMIRKAGYPAEAHIIQTQDGYLLTLHHIPGDKHQPVLLQHGLLCSSADWVIAGKDKGLAFILADQGYDVWLGNIRGNTYSRAHVSLPPSDSRFWNFSFHEMGIYDLPAMISYITNMTSHPLHTYIGHSMGTTTFYIMAVEYPEIARKVRMMISLAPAVFLNHMTSPLRYISPFANEFKKIAHFFGKDEFLPHSDMLHYLSKYTCEKFDIEKEICANVIFLICGFDKEQFNYTLLPVILNHDPAGTSAKTLVHFNQGIQSGKFRQYDYGHENNLLIYNATEPPDYDLTSITVPIAIFYGDNDWLADSQDVKKLYHLLPNVLDMYRVPFPKFNHLDFIWGKDAPELVYKRLLEIMKKSLTLNHSLAMQLIVIVYLLSLCGFLDFAAAGIFDIPKNVIKKVMGTNKEQSNSTYIFSQDNLDMLQRIRKAGFPAEAHAVQTEDGYLLTLYRIPNKNGPSVLLQHGLLSNFADFLISGKDKGLAFILANHGYDVWMGNFRGNTYSRAHVSLSPSDSKFWNFSFHEMGVYDLPAMILHITNVTSQPLHTYIGHSMGTTASYVMAAERPEIARMVRLIISFAPVAFMTHIKSPIRFLTPFAGNIEGLLSLLGEDEFLPHSSLIQFMSKLACDITFVQDKICTNLLFLILGFDREQFDLNLIPSILSTYPAGTSTKTLVHFAQEHNSGKFCKYDYGCVKNLQIYNTPEPPDYNLTNITTPFAMFYAENDWLSGIPDVKKLINLLPNVVDEYKVPFPKFNHLDFLWAIDVPQLVYNKVLEVMKMEPTLMIKKMQS</sequence>
<evidence type="ECO:0000313" key="10">
    <source>
        <dbReference type="Proteomes" id="UP000078492"/>
    </source>
</evidence>
<feature type="chain" id="PRO_5008270661" evidence="7">
    <location>
        <begin position="19"/>
        <end position="843"/>
    </location>
</feature>
<evidence type="ECO:0000256" key="5">
    <source>
        <dbReference type="ARBA" id="ARBA00023098"/>
    </source>
</evidence>